<feature type="compositionally biased region" description="Basic and acidic residues" evidence="1">
    <location>
        <begin position="1"/>
        <end position="10"/>
    </location>
</feature>
<dbReference type="AlphaFoldDB" id="A0A0F9XI65"/>
<sequence>MTRSPEDRPVRNTTDALEPEQEVRELDFEEDGPMGPVGGLPADEELVERAGEAGLTEASMPGEGPTADDASPETLIREDGARSPDEAGGGLPADKELTAVEGDEVGVQAGLDEAELARTDPLDGKPWDGEPER</sequence>
<name>A0A0F9XI65_9ZZZZ</name>
<feature type="region of interest" description="Disordered" evidence="1">
    <location>
        <begin position="1"/>
        <end position="133"/>
    </location>
</feature>
<comment type="caution">
    <text evidence="2">The sequence shown here is derived from an EMBL/GenBank/DDBJ whole genome shotgun (WGS) entry which is preliminary data.</text>
</comment>
<protein>
    <recommendedName>
        <fullName evidence="3">DUF5709 domain-containing protein</fullName>
    </recommendedName>
</protein>
<reference evidence="2" key="1">
    <citation type="journal article" date="2015" name="Nature">
        <title>Complex archaea that bridge the gap between prokaryotes and eukaryotes.</title>
        <authorList>
            <person name="Spang A."/>
            <person name="Saw J.H."/>
            <person name="Jorgensen S.L."/>
            <person name="Zaremba-Niedzwiedzka K."/>
            <person name="Martijn J."/>
            <person name="Lind A.E."/>
            <person name="van Eijk R."/>
            <person name="Schleper C."/>
            <person name="Guy L."/>
            <person name="Ettema T.J."/>
        </authorList>
    </citation>
    <scope>NUCLEOTIDE SEQUENCE</scope>
</reference>
<gene>
    <name evidence="2" type="ORF">LCGC14_0215450</name>
</gene>
<accession>A0A0F9XI65</accession>
<dbReference type="EMBL" id="LAZR01000101">
    <property type="protein sequence ID" value="KKN91663.1"/>
    <property type="molecule type" value="Genomic_DNA"/>
</dbReference>
<organism evidence="2">
    <name type="scientific">marine sediment metagenome</name>
    <dbReference type="NCBI Taxonomy" id="412755"/>
    <lineage>
        <taxon>unclassified sequences</taxon>
        <taxon>metagenomes</taxon>
        <taxon>ecological metagenomes</taxon>
    </lineage>
</organism>
<evidence type="ECO:0000313" key="2">
    <source>
        <dbReference type="EMBL" id="KKN91663.1"/>
    </source>
</evidence>
<proteinExistence type="predicted"/>
<feature type="compositionally biased region" description="Basic and acidic residues" evidence="1">
    <location>
        <begin position="75"/>
        <end position="85"/>
    </location>
</feature>
<evidence type="ECO:0008006" key="3">
    <source>
        <dbReference type="Google" id="ProtNLM"/>
    </source>
</evidence>
<feature type="compositionally biased region" description="Basic and acidic residues" evidence="1">
    <location>
        <begin position="115"/>
        <end position="133"/>
    </location>
</feature>
<evidence type="ECO:0000256" key="1">
    <source>
        <dbReference type="SAM" id="MobiDB-lite"/>
    </source>
</evidence>